<dbReference type="Proteomes" id="UP001146120">
    <property type="component" value="Unassembled WGS sequence"/>
</dbReference>
<dbReference type="EMBL" id="DAKRPA010000432">
    <property type="protein sequence ID" value="DAZ92591.1"/>
    <property type="molecule type" value="Genomic_DNA"/>
</dbReference>
<evidence type="ECO:0000313" key="2">
    <source>
        <dbReference type="Proteomes" id="UP001146120"/>
    </source>
</evidence>
<accession>A0AAV2YES0</accession>
<reference evidence="1" key="1">
    <citation type="submission" date="2022-11" db="EMBL/GenBank/DDBJ databases">
        <authorList>
            <person name="Morgan W.R."/>
            <person name="Tartar A."/>
        </authorList>
    </citation>
    <scope>NUCLEOTIDE SEQUENCE</scope>
    <source>
        <strain evidence="1">ARSEF 373</strain>
    </source>
</reference>
<organism evidence="1 2">
    <name type="scientific">Lagenidium giganteum</name>
    <dbReference type="NCBI Taxonomy" id="4803"/>
    <lineage>
        <taxon>Eukaryota</taxon>
        <taxon>Sar</taxon>
        <taxon>Stramenopiles</taxon>
        <taxon>Oomycota</taxon>
        <taxon>Peronosporomycetes</taxon>
        <taxon>Pythiales</taxon>
        <taxon>Pythiaceae</taxon>
    </lineage>
</organism>
<evidence type="ECO:0000313" key="1">
    <source>
        <dbReference type="EMBL" id="DAZ92591.1"/>
    </source>
</evidence>
<sequence>MARFTRAAVDLQIKDMKGCETQSKYFEQKLASHAWTAAVARCYCGKSAALQTPLDS</sequence>
<comment type="caution">
    <text evidence="1">The sequence shown here is derived from an EMBL/GenBank/DDBJ whole genome shotgun (WGS) entry which is preliminary data.</text>
</comment>
<keyword evidence="2" id="KW-1185">Reference proteome</keyword>
<dbReference type="AlphaFoldDB" id="A0AAV2YES0"/>
<protein>
    <submittedName>
        <fullName evidence="1">Uncharacterized protein</fullName>
    </submittedName>
</protein>
<name>A0AAV2YES0_9STRA</name>
<reference evidence="1" key="2">
    <citation type="journal article" date="2023" name="Microbiol Resour">
        <title>Decontamination and Annotation of the Draft Genome Sequence of the Oomycete Lagenidium giganteum ARSEF 373.</title>
        <authorList>
            <person name="Morgan W.R."/>
            <person name="Tartar A."/>
        </authorList>
    </citation>
    <scope>NUCLEOTIDE SEQUENCE</scope>
    <source>
        <strain evidence="1">ARSEF 373</strain>
    </source>
</reference>
<proteinExistence type="predicted"/>
<gene>
    <name evidence="1" type="ORF">N0F65_006571</name>
</gene>